<dbReference type="PANTHER" id="PTHR45966:SF34">
    <property type="entry name" value="GDSL-LIKE LIPASE_ACYLHYDROLASE"/>
    <property type="match status" value="1"/>
</dbReference>
<organism evidence="3 4">
    <name type="scientific">Clitoria ternatea</name>
    <name type="common">Butterfly pea</name>
    <dbReference type="NCBI Taxonomy" id="43366"/>
    <lineage>
        <taxon>Eukaryota</taxon>
        <taxon>Viridiplantae</taxon>
        <taxon>Streptophyta</taxon>
        <taxon>Embryophyta</taxon>
        <taxon>Tracheophyta</taxon>
        <taxon>Spermatophyta</taxon>
        <taxon>Magnoliopsida</taxon>
        <taxon>eudicotyledons</taxon>
        <taxon>Gunneridae</taxon>
        <taxon>Pentapetalae</taxon>
        <taxon>rosids</taxon>
        <taxon>fabids</taxon>
        <taxon>Fabales</taxon>
        <taxon>Fabaceae</taxon>
        <taxon>Papilionoideae</taxon>
        <taxon>50 kb inversion clade</taxon>
        <taxon>NPAAA clade</taxon>
        <taxon>indigoferoid/millettioid clade</taxon>
        <taxon>Phaseoleae</taxon>
        <taxon>Clitoria</taxon>
    </lineage>
</organism>
<sequence>MDKISSSILPEAEYAKLPLIPPFLHPGYHNEYIYGVNFASAGAGALPETNQGLVIDIKTQAHYFTQVSKQLRQKLGKDEAKKLLSRAVYIFSIGGNDYAAPFYTNSTTIPYSQQNFVDVVIGNITETIKEIYNEGGRKFGFANVYPLNCLHLLRVSVNGTTIEACLEDEASALARLHNNALSTVLEKLQHQLKGFTYSITDFYGTFVELMKYPSKYGFEEGNIACCGGGPYRGDYSCGGKRGIEEYEVCEDVDDYVFFDSLLPTEHAAKHYAKQMWNGNKHFTESFNLKHLFSASTRTLAT</sequence>
<evidence type="ECO:0000313" key="4">
    <source>
        <dbReference type="Proteomes" id="UP001359559"/>
    </source>
</evidence>
<dbReference type="InterPro" id="IPR001087">
    <property type="entry name" value="GDSL"/>
</dbReference>
<protein>
    <recommendedName>
        <fullName evidence="5">GDSL esterase/lipase 1-like</fullName>
    </recommendedName>
</protein>
<dbReference type="Pfam" id="PF00657">
    <property type="entry name" value="Lipase_GDSL"/>
    <property type="match status" value="1"/>
</dbReference>
<accession>A0AAN9PET7</accession>
<comment type="caution">
    <text evidence="3">The sequence shown here is derived from an EMBL/GenBank/DDBJ whole genome shotgun (WGS) entry which is preliminary data.</text>
</comment>
<evidence type="ECO:0000313" key="3">
    <source>
        <dbReference type="EMBL" id="KAK7294512.1"/>
    </source>
</evidence>
<dbReference type="Gene3D" id="3.40.50.1110">
    <property type="entry name" value="SGNH hydrolase"/>
    <property type="match status" value="1"/>
</dbReference>
<reference evidence="3 4" key="1">
    <citation type="submission" date="2024-01" db="EMBL/GenBank/DDBJ databases">
        <title>The genomes of 5 underutilized Papilionoideae crops provide insights into root nodulation and disease resistance.</title>
        <authorList>
            <person name="Yuan L."/>
        </authorList>
    </citation>
    <scope>NUCLEOTIDE SEQUENCE [LARGE SCALE GENOMIC DNA]</scope>
    <source>
        <strain evidence="3">LY-2023</strain>
        <tissue evidence="3">Leaf</tissue>
    </source>
</reference>
<proteinExistence type="inferred from homology"/>
<dbReference type="GO" id="GO:0016298">
    <property type="term" value="F:lipase activity"/>
    <property type="evidence" value="ECO:0007669"/>
    <property type="project" value="TreeGrafter"/>
</dbReference>
<evidence type="ECO:0008006" key="5">
    <source>
        <dbReference type="Google" id="ProtNLM"/>
    </source>
</evidence>
<dbReference type="InterPro" id="IPR036514">
    <property type="entry name" value="SGNH_hydro_sf"/>
</dbReference>
<dbReference type="AlphaFoldDB" id="A0AAN9PET7"/>
<dbReference type="PANTHER" id="PTHR45966">
    <property type="entry name" value="GDSL-LIKE LIPASE/ACYLHYDROLASE"/>
    <property type="match status" value="1"/>
</dbReference>
<comment type="similarity">
    <text evidence="1">Belongs to the 'GDSL' lipolytic enzyme family.</text>
</comment>
<evidence type="ECO:0000256" key="2">
    <source>
        <dbReference type="ARBA" id="ARBA00022729"/>
    </source>
</evidence>
<evidence type="ECO:0000256" key="1">
    <source>
        <dbReference type="ARBA" id="ARBA00008668"/>
    </source>
</evidence>
<name>A0AAN9PET7_CLITE</name>
<dbReference type="Proteomes" id="UP001359559">
    <property type="component" value="Unassembled WGS sequence"/>
</dbReference>
<dbReference type="CDD" id="cd01837">
    <property type="entry name" value="SGNH_plant_lipase_like"/>
    <property type="match status" value="1"/>
</dbReference>
<dbReference type="InterPro" id="IPR035669">
    <property type="entry name" value="SGNH_plant_lipase-like"/>
</dbReference>
<dbReference type="EMBL" id="JAYKXN010000004">
    <property type="protein sequence ID" value="KAK7294512.1"/>
    <property type="molecule type" value="Genomic_DNA"/>
</dbReference>
<keyword evidence="2" id="KW-0732">Signal</keyword>
<keyword evidence="4" id="KW-1185">Reference proteome</keyword>
<dbReference type="InterPro" id="IPR044552">
    <property type="entry name" value="GLIP1-5/GLL25"/>
</dbReference>
<gene>
    <name evidence="3" type="ORF">RJT34_17401</name>
</gene>